<dbReference type="EMBL" id="CP042467">
    <property type="protein sequence ID" value="QED30154.1"/>
    <property type="molecule type" value="Genomic_DNA"/>
</dbReference>
<feature type="chain" id="PRO_5023134191" description="Fibronectin type-III domain-containing protein" evidence="1">
    <location>
        <begin position="20"/>
        <end position="238"/>
    </location>
</feature>
<proteinExistence type="predicted"/>
<evidence type="ECO:0000313" key="3">
    <source>
        <dbReference type="Proteomes" id="UP000321595"/>
    </source>
</evidence>
<keyword evidence="1" id="KW-0732">Signal</keyword>
<dbReference type="PROSITE" id="PS51257">
    <property type="entry name" value="PROKAR_LIPOPROTEIN"/>
    <property type="match status" value="1"/>
</dbReference>
<evidence type="ECO:0000256" key="1">
    <source>
        <dbReference type="SAM" id="SignalP"/>
    </source>
</evidence>
<feature type="signal peptide" evidence="1">
    <location>
        <begin position="1"/>
        <end position="19"/>
    </location>
</feature>
<evidence type="ECO:0008006" key="4">
    <source>
        <dbReference type="Google" id="ProtNLM"/>
    </source>
</evidence>
<dbReference type="RefSeq" id="WP_146963592.1">
    <property type="nucleotide sequence ID" value="NZ_CP042467.1"/>
</dbReference>
<sequence>MKVVLACIGILLVAGCATSTPIFEWEDGPAAPSTLSLNVLEVRPNAILLEVQSSEVSFTHIEVFKVFEDQEPQNILTLNIDASLNQKLSEGLTLRDPNNAAGRYVYALLMMNGEERVGSAELTFELGPQPLKPHVVASAEADFVRVKWQVDEESSAIIFRRNVLRGTPFERVAELNVPTSEWVDTAVEPEGVYAYRVSLVTLSSTSQTDTFALMGEPSEEVYASVPSRDAAASSNGPQ</sequence>
<reference evidence="2 3" key="1">
    <citation type="submission" date="2019-08" db="EMBL/GenBank/DDBJ databases">
        <authorList>
            <person name="Liang Q."/>
        </authorList>
    </citation>
    <scope>NUCLEOTIDE SEQUENCE [LARGE SCALE GENOMIC DNA]</scope>
    <source>
        <strain evidence="2 3">V1718</strain>
    </source>
</reference>
<dbReference type="AlphaFoldDB" id="A0A5B8XXM7"/>
<gene>
    <name evidence="2" type="ORF">FRD01_23550</name>
</gene>
<dbReference type="Gene3D" id="2.60.40.10">
    <property type="entry name" value="Immunoglobulins"/>
    <property type="match status" value="1"/>
</dbReference>
<organism evidence="2 3">
    <name type="scientific">Microvenator marinus</name>
    <dbReference type="NCBI Taxonomy" id="2600177"/>
    <lineage>
        <taxon>Bacteria</taxon>
        <taxon>Deltaproteobacteria</taxon>
        <taxon>Bradymonadales</taxon>
        <taxon>Microvenatoraceae</taxon>
        <taxon>Microvenator</taxon>
    </lineage>
</organism>
<protein>
    <recommendedName>
        <fullName evidence="4">Fibronectin type-III domain-containing protein</fullName>
    </recommendedName>
</protein>
<accession>A0A5B8XXM7</accession>
<keyword evidence="3" id="KW-1185">Reference proteome</keyword>
<dbReference type="InterPro" id="IPR013783">
    <property type="entry name" value="Ig-like_fold"/>
</dbReference>
<evidence type="ECO:0000313" key="2">
    <source>
        <dbReference type="EMBL" id="QED30154.1"/>
    </source>
</evidence>
<dbReference type="Proteomes" id="UP000321595">
    <property type="component" value="Chromosome"/>
</dbReference>
<name>A0A5B8XXM7_9DELT</name>
<dbReference type="KEGG" id="bbae:FRD01_23550"/>